<dbReference type="Pfam" id="PF02932">
    <property type="entry name" value="Neur_chan_memb"/>
    <property type="match status" value="1"/>
</dbReference>
<dbReference type="Gene3D" id="2.70.170.10">
    <property type="entry name" value="Neurotransmitter-gated ion-channel ligand-binding domain"/>
    <property type="match status" value="1"/>
</dbReference>
<dbReference type="InterPro" id="IPR006202">
    <property type="entry name" value="Neur_chan_lig-bd"/>
</dbReference>
<dbReference type="InterPro" id="IPR006201">
    <property type="entry name" value="Neur_channel"/>
</dbReference>
<dbReference type="PRINTS" id="PR00252">
    <property type="entry name" value="NRIONCHANNEL"/>
</dbReference>
<evidence type="ECO:0000256" key="4">
    <source>
        <dbReference type="ARBA" id="ARBA00023136"/>
    </source>
</evidence>
<dbReference type="InterPro" id="IPR036719">
    <property type="entry name" value="Neuro-gated_channel_TM_sf"/>
</dbReference>
<keyword evidence="6" id="KW-0175">Coiled coil</keyword>
<evidence type="ECO:0000259" key="7">
    <source>
        <dbReference type="Pfam" id="PF02931"/>
    </source>
</evidence>
<comment type="similarity">
    <text evidence="5">Belongs to the ligand-gated ion channel (TC 1.A.9) family.</text>
</comment>
<dbReference type="Pfam" id="PF02931">
    <property type="entry name" value="Neur_chan_LBD"/>
    <property type="match status" value="1"/>
</dbReference>
<sequence>MQLSIPLKKQFQISSSVLDLFYDLIWLRPRKSDGSNRRLGAIDQERQLQDTLFADYNKAIRPPADIIHVSVYLRSFALLYMEQQEENMKWTDSSLTWNPQQYQDLRHIHPYENTIWRPEVTVYNRKMAHRKLLGYFLKFSVGQDSVIDDDRRLVTLTNEGEVQISNPSIYTVRCKLDISKFPFDHQYCKVKFSSWVYTEDELALSAPTEQLDLSNEGYQGNSEWEVTSITVKTVITTDPDGKKFQELHYSIELKRHSAYYVYVLFLPTFITAALCLIGLFTPFNNIGDRSERTTLGLTTLLSLAVILNIIGDDMPKSSTLPQLAKYVLAEILLCCAGVLVTVILLVAHQRVLTRQLLPPARMAKEEWNRSEPNKLRIRTLISAHERREERRALDEVEETLREVCTEIERIRTREDFRLQWTKIFDAIDLAFLVLFQIINFILSLCYLTIR</sequence>
<keyword evidence="10" id="KW-1185">Reference proteome</keyword>
<evidence type="ECO:0000256" key="3">
    <source>
        <dbReference type="ARBA" id="ARBA00022989"/>
    </source>
</evidence>
<dbReference type="Proteomes" id="UP000054495">
    <property type="component" value="Unassembled WGS sequence"/>
</dbReference>
<evidence type="ECO:0000256" key="2">
    <source>
        <dbReference type="ARBA" id="ARBA00022692"/>
    </source>
</evidence>
<feature type="domain" description="Neurotransmitter-gated ion-channel ligand-binding" evidence="7">
    <location>
        <begin position="45"/>
        <end position="256"/>
    </location>
</feature>
<comment type="subcellular location">
    <subcellularLocation>
        <location evidence="1">Membrane</location>
        <topology evidence="1">Multi-pass membrane protein</topology>
    </subcellularLocation>
</comment>
<dbReference type="Gene3D" id="1.20.58.390">
    <property type="entry name" value="Neurotransmitter-gated ion-channel transmembrane domain"/>
    <property type="match status" value="1"/>
</dbReference>
<dbReference type="AlphaFoldDB" id="A0A0D6M548"/>
<dbReference type="CDD" id="cd18989">
    <property type="entry name" value="LGIC_ECD_cation"/>
    <property type="match status" value="1"/>
</dbReference>
<name>A0A0D6M548_9BILA</name>
<gene>
    <name evidence="9" type="ORF">ANCCEY_02256</name>
</gene>
<evidence type="ECO:0000256" key="1">
    <source>
        <dbReference type="ARBA" id="ARBA00004141"/>
    </source>
</evidence>
<evidence type="ECO:0000313" key="10">
    <source>
        <dbReference type="Proteomes" id="UP000054495"/>
    </source>
</evidence>
<feature type="transmembrane region" description="Helical" evidence="5">
    <location>
        <begin position="426"/>
        <end position="449"/>
    </location>
</feature>
<dbReference type="SUPFAM" id="SSF63712">
    <property type="entry name" value="Nicotinic receptor ligand binding domain-like"/>
    <property type="match status" value="1"/>
</dbReference>
<keyword evidence="5" id="KW-0407">Ion channel</keyword>
<feature type="domain" description="Neurotransmitter-gated ion-channel transmembrane" evidence="8">
    <location>
        <begin position="290"/>
        <end position="352"/>
    </location>
</feature>
<feature type="transmembrane region" description="Helical" evidence="5">
    <location>
        <begin position="259"/>
        <end position="281"/>
    </location>
</feature>
<feature type="transmembrane region" description="Helical" evidence="5">
    <location>
        <begin position="323"/>
        <end position="347"/>
    </location>
</feature>
<dbReference type="InterPro" id="IPR018000">
    <property type="entry name" value="Neurotransmitter_ion_chnl_CS"/>
</dbReference>
<keyword evidence="4 5" id="KW-0472">Membrane</keyword>
<proteinExistence type="inferred from homology"/>
<dbReference type="InterPro" id="IPR036734">
    <property type="entry name" value="Neur_chan_lig-bd_sf"/>
</dbReference>
<evidence type="ECO:0000313" key="9">
    <source>
        <dbReference type="EMBL" id="EPB78618.1"/>
    </source>
</evidence>
<dbReference type="GO" id="GO:0016020">
    <property type="term" value="C:membrane"/>
    <property type="evidence" value="ECO:0007669"/>
    <property type="project" value="UniProtKB-SubCell"/>
</dbReference>
<dbReference type="EMBL" id="KE124808">
    <property type="protein sequence ID" value="EPB78618.1"/>
    <property type="molecule type" value="Genomic_DNA"/>
</dbReference>
<evidence type="ECO:0000256" key="6">
    <source>
        <dbReference type="SAM" id="Coils"/>
    </source>
</evidence>
<reference evidence="9 10" key="1">
    <citation type="submission" date="2013-05" db="EMBL/GenBank/DDBJ databases">
        <title>Draft genome of the parasitic nematode Anyclostoma ceylanicum.</title>
        <authorList>
            <person name="Mitreva M."/>
        </authorList>
    </citation>
    <scope>NUCLEOTIDE SEQUENCE [LARGE SCALE GENOMIC DNA]</scope>
</reference>
<keyword evidence="5" id="KW-0406">Ion transport</keyword>
<dbReference type="SUPFAM" id="SSF90112">
    <property type="entry name" value="Neurotransmitter-gated ion-channel transmembrane pore"/>
    <property type="match status" value="1"/>
</dbReference>
<dbReference type="GO" id="GO:0004888">
    <property type="term" value="F:transmembrane signaling receptor activity"/>
    <property type="evidence" value="ECO:0007669"/>
    <property type="project" value="InterPro"/>
</dbReference>
<feature type="transmembrane region" description="Helical" evidence="5">
    <location>
        <begin position="293"/>
        <end position="311"/>
    </location>
</feature>
<dbReference type="PANTHER" id="PTHR18945">
    <property type="entry name" value="NEUROTRANSMITTER GATED ION CHANNEL"/>
    <property type="match status" value="1"/>
</dbReference>
<organism evidence="9 10">
    <name type="scientific">Ancylostoma ceylanicum</name>
    <dbReference type="NCBI Taxonomy" id="53326"/>
    <lineage>
        <taxon>Eukaryota</taxon>
        <taxon>Metazoa</taxon>
        <taxon>Ecdysozoa</taxon>
        <taxon>Nematoda</taxon>
        <taxon>Chromadorea</taxon>
        <taxon>Rhabditida</taxon>
        <taxon>Rhabditina</taxon>
        <taxon>Rhabditomorpha</taxon>
        <taxon>Strongyloidea</taxon>
        <taxon>Ancylostomatidae</taxon>
        <taxon>Ancylostomatinae</taxon>
        <taxon>Ancylostoma</taxon>
    </lineage>
</organism>
<evidence type="ECO:0000259" key="8">
    <source>
        <dbReference type="Pfam" id="PF02932"/>
    </source>
</evidence>
<protein>
    <submittedName>
        <fullName evidence="9">Neurotransmitter-gated ion-channel ligand binding domain protein</fullName>
    </submittedName>
</protein>
<keyword evidence="2 5" id="KW-0812">Transmembrane</keyword>
<dbReference type="GO" id="GO:0005230">
    <property type="term" value="F:extracellular ligand-gated monoatomic ion channel activity"/>
    <property type="evidence" value="ECO:0007669"/>
    <property type="project" value="InterPro"/>
</dbReference>
<dbReference type="InterPro" id="IPR006029">
    <property type="entry name" value="Neurotrans-gated_channel_TM"/>
</dbReference>
<evidence type="ECO:0000256" key="5">
    <source>
        <dbReference type="RuleBase" id="RU000687"/>
    </source>
</evidence>
<keyword evidence="5" id="KW-0813">Transport</keyword>
<dbReference type="InterPro" id="IPR038050">
    <property type="entry name" value="Neuro_actylchol_rec"/>
</dbReference>
<dbReference type="PROSITE" id="PS00236">
    <property type="entry name" value="NEUROTR_ION_CHANNEL"/>
    <property type="match status" value="1"/>
</dbReference>
<keyword evidence="3 5" id="KW-1133">Transmembrane helix</keyword>
<accession>A0A0D6M548</accession>
<feature type="coiled-coil region" evidence="6">
    <location>
        <begin position="386"/>
        <end position="413"/>
    </location>
</feature>